<dbReference type="GO" id="GO:0005524">
    <property type="term" value="F:ATP binding"/>
    <property type="evidence" value="ECO:0007669"/>
    <property type="project" value="UniProtKB-KW"/>
</dbReference>
<evidence type="ECO:0000313" key="23">
    <source>
        <dbReference type="EMBL" id="PLW48871.1"/>
    </source>
</evidence>
<dbReference type="Pfam" id="PF22936">
    <property type="entry name" value="Pol_BBD"/>
    <property type="match status" value="1"/>
</dbReference>
<evidence type="ECO:0000256" key="16">
    <source>
        <dbReference type="ARBA" id="ARBA00022932"/>
    </source>
</evidence>
<dbReference type="Proteomes" id="UP000235392">
    <property type="component" value="Unassembled WGS sequence"/>
</dbReference>
<evidence type="ECO:0000256" key="4">
    <source>
        <dbReference type="ARBA" id="ARBA00022670"/>
    </source>
</evidence>
<evidence type="ECO:0000256" key="8">
    <source>
        <dbReference type="ARBA" id="ARBA00022741"/>
    </source>
</evidence>
<dbReference type="GO" id="GO:0006310">
    <property type="term" value="P:DNA recombination"/>
    <property type="evidence" value="ECO:0007669"/>
    <property type="project" value="UniProtKB-KW"/>
</dbReference>
<evidence type="ECO:0000256" key="19">
    <source>
        <dbReference type="ARBA" id="ARBA00048173"/>
    </source>
</evidence>
<proteinExistence type="predicted"/>
<keyword evidence="6" id="KW-0540">Nuclease</keyword>
<keyword evidence="17" id="KW-0917">Virion maturation</keyword>
<comment type="caution">
    <text evidence="23">The sequence shown here is derived from an EMBL/GenBank/DDBJ whole genome shotgun (WGS) entry which is preliminary data.</text>
</comment>
<comment type="function">
    <text evidence="1">The aspartyl protease (PR) mediates the proteolytic cleavages of the Gag and Gag-Pol polyproteins after assembly of the VLP.</text>
</comment>
<dbReference type="Pfam" id="PF25597">
    <property type="entry name" value="SH3_retrovirus"/>
    <property type="match status" value="1"/>
</dbReference>
<feature type="region of interest" description="Disordered" evidence="21">
    <location>
        <begin position="191"/>
        <end position="256"/>
    </location>
</feature>
<evidence type="ECO:0000256" key="9">
    <source>
        <dbReference type="ARBA" id="ARBA00022759"/>
    </source>
</evidence>
<accession>A0A2N5VFV5</accession>
<dbReference type="PANTHER" id="PTHR42648:SF11">
    <property type="entry name" value="TRANSPOSON TY4-P GAG-POL POLYPROTEIN"/>
    <property type="match status" value="1"/>
</dbReference>
<dbReference type="InterPro" id="IPR039537">
    <property type="entry name" value="Retrotran_Ty1/copia-like"/>
</dbReference>
<dbReference type="GO" id="GO:0032196">
    <property type="term" value="P:transposition"/>
    <property type="evidence" value="ECO:0007669"/>
    <property type="project" value="UniProtKB-KW"/>
</dbReference>
<protein>
    <recommendedName>
        <fullName evidence="22">Integrase catalytic domain-containing protein</fullName>
    </recommendedName>
</protein>
<keyword evidence="12" id="KW-0460">Magnesium</keyword>
<evidence type="ECO:0000256" key="14">
    <source>
        <dbReference type="ARBA" id="ARBA00022908"/>
    </source>
</evidence>
<evidence type="ECO:0000256" key="20">
    <source>
        <dbReference type="ARBA" id="ARBA00049244"/>
    </source>
</evidence>
<evidence type="ECO:0000256" key="6">
    <source>
        <dbReference type="ARBA" id="ARBA00022722"/>
    </source>
</evidence>
<dbReference type="InterPro" id="IPR036397">
    <property type="entry name" value="RNaseH_sf"/>
</dbReference>
<dbReference type="GO" id="GO:0046872">
    <property type="term" value="F:metal ion binding"/>
    <property type="evidence" value="ECO:0007669"/>
    <property type="project" value="UniProtKB-KW"/>
</dbReference>
<keyword evidence="18" id="KW-0233">DNA recombination</keyword>
<dbReference type="PANTHER" id="PTHR42648">
    <property type="entry name" value="TRANSPOSASE, PUTATIVE-RELATED"/>
    <property type="match status" value="1"/>
</dbReference>
<keyword evidence="7" id="KW-0479">Metal-binding</keyword>
<keyword evidence="15" id="KW-0695">RNA-directed DNA polymerase</keyword>
<evidence type="ECO:0000256" key="21">
    <source>
        <dbReference type="SAM" id="MobiDB-lite"/>
    </source>
</evidence>
<keyword evidence="14" id="KW-0229">DNA integration</keyword>
<dbReference type="GO" id="GO:0006508">
    <property type="term" value="P:proteolysis"/>
    <property type="evidence" value="ECO:0007669"/>
    <property type="project" value="UniProtKB-KW"/>
</dbReference>
<name>A0A2N5VFV5_9BASI</name>
<evidence type="ECO:0000256" key="13">
    <source>
        <dbReference type="ARBA" id="ARBA00022884"/>
    </source>
</evidence>
<dbReference type="InterPro" id="IPR057670">
    <property type="entry name" value="SH3_retrovirus"/>
</dbReference>
<reference evidence="23 24" key="1">
    <citation type="submission" date="2017-11" db="EMBL/GenBank/DDBJ databases">
        <title>De novo assembly and phasing of dikaryotic genomes from two isolates of Puccinia coronata f. sp. avenae, the causal agent of oat crown rust.</title>
        <authorList>
            <person name="Miller M.E."/>
            <person name="Zhang Y."/>
            <person name="Omidvar V."/>
            <person name="Sperschneider J."/>
            <person name="Schwessinger B."/>
            <person name="Raley C."/>
            <person name="Palmer J.M."/>
            <person name="Garnica D."/>
            <person name="Upadhyaya N."/>
            <person name="Rathjen J."/>
            <person name="Taylor J.M."/>
            <person name="Park R.F."/>
            <person name="Dodds P.N."/>
            <person name="Hirsch C.D."/>
            <person name="Kianian S.F."/>
            <person name="Figueroa M."/>
        </authorList>
    </citation>
    <scope>NUCLEOTIDE SEQUENCE [LARGE SCALE GENOMIC DNA]</scope>
    <source>
        <strain evidence="23">12SD80</strain>
    </source>
</reference>
<keyword evidence="2" id="KW-0815">Transposition</keyword>
<keyword evidence="9" id="KW-0255">Endonuclease</keyword>
<dbReference type="GO" id="GO:0004519">
    <property type="term" value="F:endonuclease activity"/>
    <property type="evidence" value="ECO:0007669"/>
    <property type="project" value="UniProtKB-KW"/>
</dbReference>
<feature type="compositionally biased region" description="Polar residues" evidence="21">
    <location>
        <begin position="195"/>
        <end position="205"/>
    </location>
</feature>
<keyword evidence="4" id="KW-0645">Protease</keyword>
<dbReference type="Pfam" id="PF00665">
    <property type="entry name" value="rve"/>
    <property type="match status" value="1"/>
</dbReference>
<evidence type="ECO:0000256" key="3">
    <source>
        <dbReference type="ARBA" id="ARBA00022612"/>
    </source>
</evidence>
<comment type="catalytic activity">
    <reaction evidence="19">
        <text>DNA(n) + a 2'-deoxyribonucleoside 5'-triphosphate = DNA(n+1) + diphosphate</text>
        <dbReference type="Rhea" id="RHEA:22508"/>
        <dbReference type="Rhea" id="RHEA-COMP:17339"/>
        <dbReference type="Rhea" id="RHEA-COMP:17340"/>
        <dbReference type="ChEBI" id="CHEBI:33019"/>
        <dbReference type="ChEBI" id="CHEBI:61560"/>
        <dbReference type="ChEBI" id="CHEBI:173112"/>
        <dbReference type="EC" id="2.7.7.49"/>
    </reaction>
</comment>
<evidence type="ECO:0000256" key="5">
    <source>
        <dbReference type="ARBA" id="ARBA00022695"/>
    </source>
</evidence>
<keyword evidence="11" id="KW-0067">ATP-binding</keyword>
<dbReference type="GO" id="GO:0003887">
    <property type="term" value="F:DNA-directed DNA polymerase activity"/>
    <property type="evidence" value="ECO:0007669"/>
    <property type="project" value="UniProtKB-KW"/>
</dbReference>
<dbReference type="InterPro" id="IPR012337">
    <property type="entry name" value="RNaseH-like_sf"/>
</dbReference>
<dbReference type="Pfam" id="PF14223">
    <property type="entry name" value="Retrotran_gag_2"/>
    <property type="match status" value="1"/>
</dbReference>
<dbReference type="InterPro" id="IPR001584">
    <property type="entry name" value="Integrase_cat-core"/>
</dbReference>
<evidence type="ECO:0000313" key="24">
    <source>
        <dbReference type="Proteomes" id="UP000235392"/>
    </source>
</evidence>
<evidence type="ECO:0000256" key="12">
    <source>
        <dbReference type="ARBA" id="ARBA00022842"/>
    </source>
</evidence>
<keyword evidence="13" id="KW-0694">RNA-binding</keyword>
<dbReference type="GO" id="GO:0015074">
    <property type="term" value="P:DNA integration"/>
    <property type="evidence" value="ECO:0007669"/>
    <property type="project" value="UniProtKB-KW"/>
</dbReference>
<comment type="catalytic activity">
    <reaction evidence="20">
        <text>DNA(n) + a 2'-deoxyribonucleoside 5'-triphosphate = DNA(n+1) + diphosphate</text>
        <dbReference type="Rhea" id="RHEA:22508"/>
        <dbReference type="Rhea" id="RHEA-COMP:17339"/>
        <dbReference type="Rhea" id="RHEA-COMP:17340"/>
        <dbReference type="ChEBI" id="CHEBI:33019"/>
        <dbReference type="ChEBI" id="CHEBI:61560"/>
        <dbReference type="ChEBI" id="CHEBI:173112"/>
        <dbReference type="EC" id="2.7.7.7"/>
    </reaction>
</comment>
<evidence type="ECO:0000256" key="10">
    <source>
        <dbReference type="ARBA" id="ARBA00022801"/>
    </source>
</evidence>
<dbReference type="InterPro" id="IPR025724">
    <property type="entry name" value="GAG-pre-integrase_dom"/>
</dbReference>
<dbReference type="GO" id="GO:0008233">
    <property type="term" value="F:peptidase activity"/>
    <property type="evidence" value="ECO:0007669"/>
    <property type="project" value="UniProtKB-KW"/>
</dbReference>
<dbReference type="EMBL" id="PGCI01000020">
    <property type="protein sequence ID" value="PLW48871.1"/>
    <property type="molecule type" value="Genomic_DNA"/>
</dbReference>
<dbReference type="Pfam" id="PF13976">
    <property type="entry name" value="gag_pre-integrs"/>
    <property type="match status" value="1"/>
</dbReference>
<keyword evidence="16" id="KW-0239">DNA-directed DNA polymerase</keyword>
<evidence type="ECO:0000259" key="22">
    <source>
        <dbReference type="PROSITE" id="PS50994"/>
    </source>
</evidence>
<dbReference type="Gene3D" id="3.30.420.10">
    <property type="entry name" value="Ribonuclease H-like superfamily/Ribonuclease H"/>
    <property type="match status" value="1"/>
</dbReference>
<keyword evidence="3" id="KW-1188">Viral release from host cell</keyword>
<sequence length="748" mass="83056">MSNGKNLPILSGNNFTAWKIRVQGYCMQHGLYKYLADPNPPADDIQRADWDDKRIKVAGILDQCMGEQNHQQFINKQNSEDPQAIWALLVGYYKSSSVQNQSLVYQEFLALQYKTTIAAFLDELNTCVSALAAVGLIVGKPEKADIKEYLLAKAVVAKLPEQYQAVKDILYQQQPLTLKIIRDSLNSKHCEAAAPTSSSTPTIKQESALKAKSQPGKPTGEKDFPRCSPGWHNPATTGDTEADCRMKRKPNTTNICDSTQKENVNLGWAKHIPNFTENAKAALTPQVDDDNDKASSISTAPNGFVCIRRALSAVQFKDTCFLDSGVSHRMFSDHARFTEYRIRQTLIELADGNTLESIGEGHVHIVAKDNSTLKLKALHVPKLAGMLISFGQLYKRGCDVKCTGTKTFDLVKHNSVILSAEVVGGTCNVKLRSHPQGQSKSHLPPIALKTTATDVNLLHRAAGHPSAKALKRMFPLALVRNLKCVACALSKSHQLPFPGTLPEETHPLEYVSMDLSGKISPASFGGKQYYFKITDHFTQFCYVYLLSSKSKTFSQFLKYYNEVTNKHTCNIKTVIFDGGGEFNSKEFLSFLSDKGISVQVTAPYTPQHNAVAKQANWTTSKKARCLLKQANLPSKYWGEAVNTAVFLENVTPVRKLKWKTPYQLWHGQPFDKSCLKPFGCLAFANIPKPLRDGKFGDTSKRGLLVGYQHGAHNWSVLLPGGKVERCHDVIFHEADFPGVSFVYETLYL</sequence>
<evidence type="ECO:0000256" key="15">
    <source>
        <dbReference type="ARBA" id="ARBA00022918"/>
    </source>
</evidence>
<evidence type="ECO:0000256" key="17">
    <source>
        <dbReference type="ARBA" id="ARBA00023113"/>
    </source>
</evidence>
<evidence type="ECO:0000256" key="1">
    <source>
        <dbReference type="ARBA" id="ARBA00002180"/>
    </source>
</evidence>
<dbReference type="InterPro" id="IPR054722">
    <property type="entry name" value="PolX-like_BBD"/>
</dbReference>
<evidence type="ECO:0000256" key="18">
    <source>
        <dbReference type="ARBA" id="ARBA00023172"/>
    </source>
</evidence>
<keyword evidence="8" id="KW-0547">Nucleotide-binding</keyword>
<evidence type="ECO:0000256" key="2">
    <source>
        <dbReference type="ARBA" id="ARBA00022578"/>
    </source>
</evidence>
<keyword evidence="16" id="KW-0808">Transferase</keyword>
<dbReference type="GO" id="GO:0005634">
    <property type="term" value="C:nucleus"/>
    <property type="evidence" value="ECO:0007669"/>
    <property type="project" value="UniProtKB-ARBA"/>
</dbReference>
<gene>
    <name evidence="23" type="ORF">PCASD_02750</name>
</gene>
<evidence type="ECO:0000256" key="7">
    <source>
        <dbReference type="ARBA" id="ARBA00022723"/>
    </source>
</evidence>
<dbReference type="GO" id="GO:0003723">
    <property type="term" value="F:RNA binding"/>
    <property type="evidence" value="ECO:0007669"/>
    <property type="project" value="UniProtKB-KW"/>
</dbReference>
<evidence type="ECO:0000256" key="11">
    <source>
        <dbReference type="ARBA" id="ARBA00022840"/>
    </source>
</evidence>
<dbReference type="SUPFAM" id="SSF53098">
    <property type="entry name" value="Ribonuclease H-like"/>
    <property type="match status" value="1"/>
</dbReference>
<keyword evidence="5" id="KW-0548">Nucleotidyltransferase</keyword>
<dbReference type="PROSITE" id="PS50994">
    <property type="entry name" value="INTEGRASE"/>
    <property type="match status" value="1"/>
</dbReference>
<dbReference type="AlphaFoldDB" id="A0A2N5VFV5"/>
<organism evidence="23 24">
    <name type="scientific">Puccinia coronata f. sp. avenae</name>
    <dbReference type="NCBI Taxonomy" id="200324"/>
    <lineage>
        <taxon>Eukaryota</taxon>
        <taxon>Fungi</taxon>
        <taxon>Dikarya</taxon>
        <taxon>Basidiomycota</taxon>
        <taxon>Pucciniomycotina</taxon>
        <taxon>Pucciniomycetes</taxon>
        <taxon>Pucciniales</taxon>
        <taxon>Pucciniaceae</taxon>
        <taxon>Puccinia</taxon>
    </lineage>
</organism>
<keyword evidence="10" id="KW-0378">Hydrolase</keyword>
<dbReference type="GO" id="GO:0003964">
    <property type="term" value="F:RNA-directed DNA polymerase activity"/>
    <property type="evidence" value="ECO:0007669"/>
    <property type="project" value="UniProtKB-KW"/>
</dbReference>
<feature type="domain" description="Integrase catalytic" evidence="22">
    <location>
        <begin position="503"/>
        <end position="669"/>
    </location>
</feature>